<reference evidence="2 3" key="2">
    <citation type="submission" date="2019-01" db="EMBL/GenBank/DDBJ databases">
        <authorList>
            <person name="Li Y."/>
        </authorList>
    </citation>
    <scope>NUCLEOTIDE SEQUENCE [LARGE SCALE GENOMIC DNA]</scope>
    <source>
        <strain evidence="2 3">D19-10-3-21</strain>
    </source>
</reference>
<gene>
    <name evidence="2" type="ORF">D2T31_01150</name>
</gene>
<dbReference type="RefSeq" id="WP_128235473.1">
    <property type="nucleotide sequence ID" value="NZ_SAUX01000001.1"/>
</dbReference>
<keyword evidence="1" id="KW-0732">Signal</keyword>
<name>A0A443KIL9_9RHOB</name>
<accession>A0A443KIL9</accession>
<evidence type="ECO:0000256" key="1">
    <source>
        <dbReference type="SAM" id="SignalP"/>
    </source>
</evidence>
<dbReference type="AlphaFoldDB" id="A0A443KIL9"/>
<sequence>MSQIPLTAAAAAVAFLPLGGALPPADPVPDPVAYAPYSTDPGWGRPMDDHGGPLYGDLSVFDTITEHGEAQAEDVPYCDQPATLSTVLRDDFGESPRHQTQMPQGRSVSLWASEEMGTWTAVYTRADGISCVISSGIGWQGGTDPIALLREEGLLPQA</sequence>
<evidence type="ECO:0000313" key="2">
    <source>
        <dbReference type="EMBL" id="RWR32615.1"/>
    </source>
</evidence>
<protein>
    <submittedName>
        <fullName evidence="2">Uncharacterized protein</fullName>
    </submittedName>
</protein>
<feature type="signal peptide" evidence="1">
    <location>
        <begin position="1"/>
        <end position="20"/>
    </location>
</feature>
<reference evidence="2 3" key="1">
    <citation type="submission" date="2019-01" db="EMBL/GenBank/DDBJ databases">
        <title>Sinorhodobacter populi sp. nov. isolated from the symptomatic bark tissue of Populus euramericana canker.</title>
        <authorList>
            <person name="Xu G."/>
        </authorList>
    </citation>
    <scope>NUCLEOTIDE SEQUENCE [LARGE SCALE GENOMIC DNA]</scope>
    <source>
        <strain evidence="2 3">D19-10-3-21</strain>
    </source>
</reference>
<dbReference type="OrthoDB" id="9810895at2"/>
<dbReference type="Proteomes" id="UP000285295">
    <property type="component" value="Unassembled WGS sequence"/>
</dbReference>
<proteinExistence type="predicted"/>
<comment type="caution">
    <text evidence="2">The sequence shown here is derived from an EMBL/GenBank/DDBJ whole genome shotgun (WGS) entry which is preliminary data.</text>
</comment>
<evidence type="ECO:0000313" key="3">
    <source>
        <dbReference type="Proteomes" id="UP000285295"/>
    </source>
</evidence>
<feature type="chain" id="PRO_5019334154" evidence="1">
    <location>
        <begin position="21"/>
        <end position="158"/>
    </location>
</feature>
<dbReference type="EMBL" id="SAUX01000001">
    <property type="protein sequence ID" value="RWR32615.1"/>
    <property type="molecule type" value="Genomic_DNA"/>
</dbReference>
<organism evidence="2 3">
    <name type="scientific">Paenirhodobacter populi</name>
    <dbReference type="NCBI Taxonomy" id="2306993"/>
    <lineage>
        <taxon>Bacteria</taxon>
        <taxon>Pseudomonadati</taxon>
        <taxon>Pseudomonadota</taxon>
        <taxon>Alphaproteobacteria</taxon>
        <taxon>Rhodobacterales</taxon>
        <taxon>Rhodobacter group</taxon>
        <taxon>Paenirhodobacter</taxon>
    </lineage>
</organism>